<evidence type="ECO:0000256" key="5">
    <source>
        <dbReference type="ARBA" id="ARBA00022989"/>
    </source>
</evidence>
<evidence type="ECO:0000256" key="6">
    <source>
        <dbReference type="ARBA" id="ARBA00023136"/>
    </source>
</evidence>
<protein>
    <submittedName>
        <fullName evidence="10">ABC transporter permease</fullName>
    </submittedName>
</protein>
<proteinExistence type="predicted"/>
<dbReference type="RefSeq" id="WP_376836505.1">
    <property type="nucleotide sequence ID" value="NZ_JBHLSW010000007.1"/>
</dbReference>
<evidence type="ECO:0000256" key="3">
    <source>
        <dbReference type="ARBA" id="ARBA00022475"/>
    </source>
</evidence>
<keyword evidence="6 7" id="KW-0472">Membrane</keyword>
<keyword evidence="2" id="KW-0813">Transport</keyword>
<evidence type="ECO:0000256" key="2">
    <source>
        <dbReference type="ARBA" id="ARBA00022448"/>
    </source>
</evidence>
<evidence type="ECO:0000259" key="9">
    <source>
        <dbReference type="Pfam" id="PF12704"/>
    </source>
</evidence>
<evidence type="ECO:0000256" key="7">
    <source>
        <dbReference type="SAM" id="Phobius"/>
    </source>
</evidence>
<evidence type="ECO:0000259" key="8">
    <source>
        <dbReference type="Pfam" id="PF02687"/>
    </source>
</evidence>
<feature type="domain" description="MacB-like periplasmic core" evidence="9">
    <location>
        <begin position="17"/>
        <end position="229"/>
    </location>
</feature>
<evidence type="ECO:0000256" key="4">
    <source>
        <dbReference type="ARBA" id="ARBA00022692"/>
    </source>
</evidence>
<dbReference type="PANTHER" id="PTHR43738:SF1">
    <property type="entry name" value="HEMIN TRANSPORT SYSTEM PERMEASE PROTEIN HRTB-RELATED"/>
    <property type="match status" value="1"/>
</dbReference>
<dbReference type="EMBL" id="JBHLSW010000007">
    <property type="protein sequence ID" value="MFC0634460.1"/>
    <property type="molecule type" value="Genomic_DNA"/>
</dbReference>
<gene>
    <name evidence="10" type="ORF">ACFFGE_11315</name>
</gene>
<keyword evidence="5 7" id="KW-1133">Transmembrane helix</keyword>
<accession>A0ABV6R4B1</accession>
<evidence type="ECO:0000313" key="10">
    <source>
        <dbReference type="EMBL" id="MFC0634460.1"/>
    </source>
</evidence>
<dbReference type="InterPro" id="IPR025857">
    <property type="entry name" value="MacB_PCD"/>
</dbReference>
<feature type="transmembrane region" description="Helical" evidence="7">
    <location>
        <begin position="259"/>
        <end position="283"/>
    </location>
</feature>
<dbReference type="Pfam" id="PF02687">
    <property type="entry name" value="FtsX"/>
    <property type="match status" value="1"/>
</dbReference>
<organism evidence="10 11">
    <name type="scientific">Brevundimonas balnearis</name>
    <dbReference type="NCBI Taxonomy" id="1572858"/>
    <lineage>
        <taxon>Bacteria</taxon>
        <taxon>Pseudomonadati</taxon>
        <taxon>Pseudomonadota</taxon>
        <taxon>Alphaproteobacteria</taxon>
        <taxon>Caulobacterales</taxon>
        <taxon>Caulobacteraceae</taxon>
        <taxon>Brevundimonas</taxon>
    </lineage>
</organism>
<feature type="transmembrane region" description="Helical" evidence="7">
    <location>
        <begin position="349"/>
        <end position="371"/>
    </location>
</feature>
<comment type="subcellular location">
    <subcellularLocation>
        <location evidence="1">Cell membrane</location>
        <topology evidence="1">Multi-pass membrane protein</topology>
    </subcellularLocation>
</comment>
<dbReference type="PANTHER" id="PTHR43738">
    <property type="entry name" value="ABC TRANSPORTER, MEMBRANE PROTEIN"/>
    <property type="match status" value="1"/>
</dbReference>
<dbReference type="InterPro" id="IPR003838">
    <property type="entry name" value="ABC3_permease_C"/>
</dbReference>
<keyword evidence="11" id="KW-1185">Reference proteome</keyword>
<keyword evidence="4 7" id="KW-0812">Transmembrane</keyword>
<dbReference type="Proteomes" id="UP001589906">
    <property type="component" value="Unassembled WGS sequence"/>
</dbReference>
<name>A0ABV6R4B1_9CAUL</name>
<evidence type="ECO:0000313" key="11">
    <source>
        <dbReference type="Proteomes" id="UP001589906"/>
    </source>
</evidence>
<dbReference type="Pfam" id="PF12704">
    <property type="entry name" value="MacB_PCD"/>
    <property type="match status" value="1"/>
</dbReference>
<feature type="transmembrane region" description="Helical" evidence="7">
    <location>
        <begin position="304"/>
        <end position="329"/>
    </location>
</feature>
<feature type="domain" description="ABC3 transporter permease C-terminal" evidence="8">
    <location>
        <begin position="264"/>
        <end position="375"/>
    </location>
</feature>
<dbReference type="InterPro" id="IPR051125">
    <property type="entry name" value="ABC-4/HrtB_transporter"/>
</dbReference>
<keyword evidence="3" id="KW-1003">Cell membrane</keyword>
<reference evidence="10 11" key="1">
    <citation type="submission" date="2024-09" db="EMBL/GenBank/DDBJ databases">
        <authorList>
            <person name="Sun Q."/>
            <person name="Mori K."/>
        </authorList>
    </citation>
    <scope>NUCLEOTIDE SEQUENCE [LARGE SCALE GENOMIC DNA]</scope>
    <source>
        <strain evidence="10 11">NCAIM B.02621</strain>
    </source>
</reference>
<evidence type="ECO:0000256" key="1">
    <source>
        <dbReference type="ARBA" id="ARBA00004651"/>
    </source>
</evidence>
<comment type="caution">
    <text evidence="10">The sequence shown here is derived from an EMBL/GenBank/DDBJ whole genome shotgun (WGS) entry which is preliminary data.</text>
</comment>
<sequence>MRSVALKMLLGDSAKYLALVFGVAFASLLMSQQVSIFVGLMTRTANQVLDIREADVWVMDPRVRYVDEVEPIPDDSLGRVRSVEGVEWAAPLYKGLAIFRTRDGLINQVSLVGVDDETLIGAPREWLKGDLESLRTPGGIVFDKEGAQLIWPDSDPLDKVGVEAEINDRRVVVTGVADASPPFITFPIAYVRYSEAMALTPPQRNKLSFVLVRARDGEDPKALAERISAQTGLQALTWDQFAWRSVQYYLTRTGIPVNFGITVMLGFIVGAAVTAQTFYLFVIENLRQFGALKAIGATNRQITGMVLLQAGVVGLMGYGLGMGGSALFFTLVRGGAALEDFYMPWQVLVGTGLVVFVIILVSVLGSLLKVFRVDPAIVFRG</sequence>